<dbReference type="Proteomes" id="UP000078200">
    <property type="component" value="Unassembled WGS sequence"/>
</dbReference>
<keyword evidence="1" id="KW-0472">Membrane</keyword>
<sequence>MSENSINDTRYFLFIPTPNQAYLAPCEKIRAGIMTNGRSCAETIVSTLVVACLSLSYDVIVGSKMLDGPTSAVATVGYDLFLLLLHFPSWNLTLYCDGCIVTLLRRACRAISIKSDFKPAVAILQLCSIRYVKHVTPRIYGA</sequence>
<accession>A0A1A9VBY8</accession>
<keyword evidence="1" id="KW-1133">Transmembrane helix</keyword>
<name>A0A1A9VBY8_GLOAU</name>
<evidence type="ECO:0000313" key="3">
    <source>
        <dbReference type="Proteomes" id="UP000078200"/>
    </source>
</evidence>
<dbReference type="AlphaFoldDB" id="A0A1A9VBY8"/>
<evidence type="ECO:0000313" key="2">
    <source>
        <dbReference type="EnsemblMetazoa" id="GAUT032350-PA"/>
    </source>
</evidence>
<dbReference type="EnsemblMetazoa" id="GAUT032350-RA">
    <property type="protein sequence ID" value="GAUT032350-PA"/>
    <property type="gene ID" value="GAUT032350"/>
</dbReference>
<proteinExistence type="predicted"/>
<protein>
    <submittedName>
        <fullName evidence="2">Uncharacterized protein</fullName>
    </submittedName>
</protein>
<organism evidence="2 3">
    <name type="scientific">Glossina austeni</name>
    <name type="common">Savannah tsetse fly</name>
    <dbReference type="NCBI Taxonomy" id="7395"/>
    <lineage>
        <taxon>Eukaryota</taxon>
        <taxon>Metazoa</taxon>
        <taxon>Ecdysozoa</taxon>
        <taxon>Arthropoda</taxon>
        <taxon>Hexapoda</taxon>
        <taxon>Insecta</taxon>
        <taxon>Pterygota</taxon>
        <taxon>Neoptera</taxon>
        <taxon>Endopterygota</taxon>
        <taxon>Diptera</taxon>
        <taxon>Brachycera</taxon>
        <taxon>Muscomorpha</taxon>
        <taxon>Hippoboscoidea</taxon>
        <taxon>Glossinidae</taxon>
        <taxon>Glossina</taxon>
    </lineage>
</organism>
<feature type="transmembrane region" description="Helical" evidence="1">
    <location>
        <begin position="40"/>
        <end position="60"/>
    </location>
</feature>
<dbReference type="VEuPathDB" id="VectorBase:GAUT032350"/>
<reference evidence="2" key="1">
    <citation type="submission" date="2020-05" db="UniProtKB">
        <authorList>
            <consortium name="EnsemblMetazoa"/>
        </authorList>
    </citation>
    <scope>IDENTIFICATION</scope>
    <source>
        <strain evidence="2">TTRI</strain>
    </source>
</reference>
<feature type="transmembrane region" description="Helical" evidence="1">
    <location>
        <begin position="80"/>
        <end position="104"/>
    </location>
</feature>
<keyword evidence="1" id="KW-0812">Transmembrane</keyword>
<evidence type="ECO:0000256" key="1">
    <source>
        <dbReference type="SAM" id="Phobius"/>
    </source>
</evidence>
<keyword evidence="3" id="KW-1185">Reference proteome</keyword>